<feature type="compositionally biased region" description="Basic and acidic residues" evidence="10">
    <location>
        <begin position="31"/>
        <end position="42"/>
    </location>
</feature>
<dbReference type="Gene3D" id="1.20.120.420">
    <property type="entry name" value="translation initiation factor eif-2b, domain 1"/>
    <property type="match status" value="1"/>
</dbReference>
<evidence type="ECO:0000256" key="4">
    <source>
        <dbReference type="ARBA" id="ARBA00022540"/>
    </source>
</evidence>
<dbReference type="AlphaFoldDB" id="A0A023G4L4"/>
<keyword evidence="5" id="KW-0648">Protein biosynthesis</keyword>
<name>A0A023G4L4_AMBTT</name>
<protein>
    <recommendedName>
        <fullName evidence="6">Translation initiation factor eIF2B subunit delta</fullName>
    </recommendedName>
    <alternativeName>
        <fullName evidence="7">eIF2B GDP-GTP exchange factor subunit delta</fullName>
    </alternativeName>
</protein>
<keyword evidence="3" id="KW-0963">Cytoplasm</keyword>
<evidence type="ECO:0000256" key="8">
    <source>
        <dbReference type="ARBA" id="ARBA00046432"/>
    </source>
</evidence>
<organism evidence="11">
    <name type="scientific">Amblyomma triste</name>
    <name type="common">Neotropical tick</name>
    <dbReference type="NCBI Taxonomy" id="251400"/>
    <lineage>
        <taxon>Eukaryota</taxon>
        <taxon>Metazoa</taxon>
        <taxon>Ecdysozoa</taxon>
        <taxon>Arthropoda</taxon>
        <taxon>Chelicerata</taxon>
        <taxon>Arachnida</taxon>
        <taxon>Acari</taxon>
        <taxon>Parasitiformes</taxon>
        <taxon>Ixodida</taxon>
        <taxon>Ixodoidea</taxon>
        <taxon>Ixodidae</taxon>
        <taxon>Amblyomminae</taxon>
        <taxon>Amblyomma</taxon>
    </lineage>
</organism>
<dbReference type="GO" id="GO:0005829">
    <property type="term" value="C:cytosol"/>
    <property type="evidence" value="ECO:0007669"/>
    <property type="project" value="UniProtKB-SubCell"/>
</dbReference>
<feature type="compositionally biased region" description="Polar residues" evidence="10">
    <location>
        <begin position="48"/>
        <end position="65"/>
    </location>
</feature>
<evidence type="ECO:0000256" key="6">
    <source>
        <dbReference type="ARBA" id="ARBA00044147"/>
    </source>
</evidence>
<comment type="subcellular location">
    <subcellularLocation>
        <location evidence="1">Cytoplasm</location>
        <location evidence="1">Cytosol</location>
    </subcellularLocation>
</comment>
<dbReference type="SUPFAM" id="SSF100950">
    <property type="entry name" value="NagB/RpiA/CoA transferase-like"/>
    <property type="match status" value="1"/>
</dbReference>
<feature type="region of interest" description="Disordered" evidence="10">
    <location>
        <begin position="87"/>
        <end position="216"/>
    </location>
</feature>
<evidence type="ECO:0000256" key="1">
    <source>
        <dbReference type="ARBA" id="ARBA00004514"/>
    </source>
</evidence>
<dbReference type="EMBL" id="GBBM01006726">
    <property type="protein sequence ID" value="JAC28692.1"/>
    <property type="molecule type" value="mRNA"/>
</dbReference>
<feature type="compositionally biased region" description="Basic and acidic residues" evidence="10">
    <location>
        <begin position="97"/>
        <end position="111"/>
    </location>
</feature>
<evidence type="ECO:0000256" key="5">
    <source>
        <dbReference type="ARBA" id="ARBA00022917"/>
    </source>
</evidence>
<dbReference type="InterPro" id="IPR027363">
    <property type="entry name" value="M1Pi_N"/>
</dbReference>
<feature type="compositionally biased region" description="Low complexity" evidence="10">
    <location>
        <begin position="145"/>
        <end position="155"/>
    </location>
</feature>
<keyword evidence="4 11" id="KW-0396">Initiation factor</keyword>
<dbReference type="Gene3D" id="3.40.50.10470">
    <property type="entry name" value="Translation initiation factor eif-2b, domain 2"/>
    <property type="match status" value="1"/>
</dbReference>
<sequence>MISGDSVDGKKAGKKNKGGGMAKAVNNHVALDGDKHAQKPEGKPPNIVQKQQKTKPTASQPNEASPGQAKKEKDIAVYKDLVSATVVKDAATGVTTEKTKAQLKAERKAAFEAENAARLATQKGEGKGGTEKSKAELKAERRALQEAQRAAKAQATGDKASKPSEQAPAAGEPAGNTGTPRPPGAKKEDTGKPEQHIPLQDAPAKKAPRKPASEGRQHEVLRLFSHLHQIPETVDHLKPYGLSGSCIHPAVFRTGLQIAEGVVVGSNARCIAMLSAFRSLVEDYTCDASKRVSQDLREQLDKSIEFLNKCRPLSMSMQNAATFLKARISAIQDSEPADKVKEDVTDFITRFVHEEICLAKKQITSEAQQKILDEDVILTYCCSSLVKGVLKLAHESGKKFRVIVVDSRPQYRGREMLNYLSDLGISCTYVLITAVSYIMDEVTRVVLGASTLLANGYVMGHIGTSQIALVAKSRNVPVLVCCETYKFSERVITDSFALNELGPTSQLVSSLPPNIKSDGVKDLPSLSFLNLMYDVTAPQFVSVVITEKGILPCSSVPVVLRMRNTSSQ</sequence>
<evidence type="ECO:0000256" key="9">
    <source>
        <dbReference type="RuleBase" id="RU003814"/>
    </source>
</evidence>
<dbReference type="InterPro" id="IPR042529">
    <property type="entry name" value="IF_2B-like_C"/>
</dbReference>
<evidence type="ECO:0000256" key="10">
    <source>
        <dbReference type="SAM" id="MobiDB-lite"/>
    </source>
</evidence>
<dbReference type="PANTHER" id="PTHR10233">
    <property type="entry name" value="TRANSLATION INITIATION FACTOR EIF-2B"/>
    <property type="match status" value="1"/>
</dbReference>
<evidence type="ECO:0000313" key="11">
    <source>
        <dbReference type="EMBL" id="JAC28692.1"/>
    </source>
</evidence>
<dbReference type="InterPro" id="IPR037171">
    <property type="entry name" value="NagB/RpiA_transferase-like"/>
</dbReference>
<feature type="compositionally biased region" description="Basic and acidic residues" evidence="10">
    <location>
        <begin position="185"/>
        <end position="195"/>
    </location>
</feature>
<proteinExistence type="evidence at transcript level"/>
<feature type="compositionally biased region" description="Basic and acidic residues" evidence="10">
    <location>
        <begin position="124"/>
        <end position="144"/>
    </location>
</feature>
<accession>A0A023G4L4</accession>
<reference evidence="11" key="1">
    <citation type="submission" date="2014-03" db="EMBL/GenBank/DDBJ databases">
        <title>The sialotranscriptome of Amblyomma triste, Amblyomma parvum and Amblyomma cajennense ticks, uncovered by 454-based RNA-seq.</title>
        <authorList>
            <person name="Garcia G.R."/>
            <person name="Gardinassi L.G."/>
            <person name="Ribeiro J.M."/>
            <person name="Anatriello E."/>
            <person name="Ferreira B.R."/>
            <person name="Moreira H.N."/>
            <person name="Mafra C."/>
            <person name="Olegario M.M."/>
            <person name="Szabo P.J."/>
            <person name="Miranda-Santos I.K."/>
            <person name="Maruyama S.R."/>
        </authorList>
    </citation>
    <scope>NUCLEOTIDE SEQUENCE</scope>
    <source>
        <strain evidence="11">Mato Grasso do Sul</strain>
        <tissue evidence="11">Salivary glands</tissue>
    </source>
</reference>
<dbReference type="PANTHER" id="PTHR10233:SF14">
    <property type="entry name" value="TRANSLATION INITIATION FACTOR EIF-2B SUBUNIT DELTA"/>
    <property type="match status" value="1"/>
</dbReference>
<evidence type="ECO:0000256" key="2">
    <source>
        <dbReference type="ARBA" id="ARBA00007251"/>
    </source>
</evidence>
<dbReference type="GO" id="GO:0003743">
    <property type="term" value="F:translation initiation factor activity"/>
    <property type="evidence" value="ECO:0007669"/>
    <property type="project" value="UniProtKB-KW"/>
</dbReference>
<comment type="similarity">
    <text evidence="2 9">Belongs to the eIF-2B alpha/beta/delta subunits family.</text>
</comment>
<dbReference type="Pfam" id="PF01008">
    <property type="entry name" value="IF-2B"/>
    <property type="match status" value="1"/>
</dbReference>
<dbReference type="InterPro" id="IPR000649">
    <property type="entry name" value="IF-2B-related"/>
</dbReference>
<comment type="subunit">
    <text evidence="8">Component of the translation initiation factor 2B (eIF2B) complex which is a heterodecamer of two sets of five different subunits: alpha, beta, gamma, delta and epsilon. Subunits alpha, beta and delta comprise a regulatory subcomplex and subunits epsilon and gamma comprise a catalytic subcomplex. Within the complex, the hexameric regulatory complex resides at the center, with the two heterodimeric catalytic subcomplexes bound on opposite sides.</text>
</comment>
<evidence type="ECO:0000256" key="7">
    <source>
        <dbReference type="ARBA" id="ARBA00044356"/>
    </source>
</evidence>
<evidence type="ECO:0000256" key="3">
    <source>
        <dbReference type="ARBA" id="ARBA00022490"/>
    </source>
</evidence>
<feature type="region of interest" description="Disordered" evidence="10">
    <location>
        <begin position="1"/>
        <end position="74"/>
    </location>
</feature>